<dbReference type="InterPro" id="IPR050834">
    <property type="entry name" value="Glycosyltransf_2"/>
</dbReference>
<feature type="domain" description="Glycosyltransferase 2-like" evidence="1">
    <location>
        <begin position="10"/>
        <end position="129"/>
    </location>
</feature>
<evidence type="ECO:0000259" key="1">
    <source>
        <dbReference type="Pfam" id="PF00535"/>
    </source>
</evidence>
<dbReference type="AlphaFoldDB" id="A0A1I3WEI1"/>
<keyword evidence="3" id="KW-1185">Reference proteome</keyword>
<reference evidence="2 3" key="1">
    <citation type="submission" date="2016-10" db="EMBL/GenBank/DDBJ databases">
        <authorList>
            <person name="Varghese N."/>
            <person name="Submissions S."/>
        </authorList>
    </citation>
    <scope>NUCLEOTIDE SEQUENCE [LARGE SCALE GENOMIC DNA]</scope>
    <source>
        <strain evidence="2 3">DSM 21822</strain>
    </source>
</reference>
<evidence type="ECO:0000313" key="3">
    <source>
        <dbReference type="Proteomes" id="UP000323300"/>
    </source>
</evidence>
<dbReference type="Gene3D" id="3.90.550.10">
    <property type="entry name" value="Spore Coat Polysaccharide Biosynthesis Protein SpsA, Chain A"/>
    <property type="match status" value="1"/>
</dbReference>
<dbReference type="InterPro" id="IPR001173">
    <property type="entry name" value="Glyco_trans_2-like"/>
</dbReference>
<proteinExistence type="predicted"/>
<evidence type="ECO:0000313" key="2">
    <source>
        <dbReference type="EMBL" id="SFK04851.1"/>
    </source>
</evidence>
<dbReference type="PANTHER" id="PTHR43685">
    <property type="entry name" value="GLYCOSYLTRANSFERASE"/>
    <property type="match status" value="1"/>
</dbReference>
<dbReference type="Proteomes" id="UP000323300">
    <property type="component" value="Unassembled WGS sequence"/>
</dbReference>
<accession>A0A1I3WEI1</accession>
<organism evidence="2 3">
    <name type="scientific">Neomesorhizobium albiziae</name>
    <dbReference type="NCBI Taxonomy" id="335020"/>
    <lineage>
        <taxon>Bacteria</taxon>
        <taxon>Pseudomonadati</taxon>
        <taxon>Pseudomonadota</taxon>
        <taxon>Alphaproteobacteria</taxon>
        <taxon>Hyphomicrobiales</taxon>
        <taxon>Phyllobacteriaceae</taxon>
        <taxon>Neomesorhizobium</taxon>
    </lineage>
</organism>
<dbReference type="Pfam" id="PF00535">
    <property type="entry name" value="Glycos_transf_2"/>
    <property type="match status" value="1"/>
</dbReference>
<sequence>MVASGENAVCVIIAAMNASATIGAAVRSALREPEVTEVVVVDDGSSDGTAEAAMAAGDGSGRLKIIRLETNKGPSFARNQAIAASTAPLIGILDADDFFLEGRFRNLLQDNDWDFIADNIVFIEEGRAEPAVQEIQRFAAEPFFLDLAGFVDGNISRRGAERGEIGFLKPVMRRSFLAAHALSYREEMRLGEDYDLYARALSRGARYKVVHNCGYGATVRPNSLSGRHRTEDLKRLYEADRAILGVPNLPRDAATALASHESHVRAKYELRRFLDIKANAGLAAAAFHALGNPGAMPAIVSGIAADKFSASRATPKSPTHGGAGDFRYLLQPAQAVQR</sequence>
<dbReference type="PANTHER" id="PTHR43685:SF2">
    <property type="entry name" value="GLYCOSYLTRANSFERASE 2-LIKE DOMAIN-CONTAINING PROTEIN"/>
    <property type="match status" value="1"/>
</dbReference>
<protein>
    <submittedName>
        <fullName evidence="2">Succinoglycan biosynthesis protein ExoU</fullName>
    </submittedName>
</protein>
<gene>
    <name evidence="2" type="ORF">SAMN04488498_102102</name>
</gene>
<dbReference type="EMBL" id="FOSL01000002">
    <property type="protein sequence ID" value="SFK04851.1"/>
    <property type="molecule type" value="Genomic_DNA"/>
</dbReference>
<dbReference type="InterPro" id="IPR029044">
    <property type="entry name" value="Nucleotide-diphossugar_trans"/>
</dbReference>
<dbReference type="RefSeq" id="WP_425294808.1">
    <property type="nucleotide sequence ID" value="NZ_BSPE01000028.1"/>
</dbReference>
<dbReference type="SUPFAM" id="SSF53448">
    <property type="entry name" value="Nucleotide-diphospho-sugar transferases"/>
    <property type="match status" value="1"/>
</dbReference>
<dbReference type="CDD" id="cd00761">
    <property type="entry name" value="Glyco_tranf_GTA_type"/>
    <property type="match status" value="1"/>
</dbReference>
<name>A0A1I3WEI1_9HYPH</name>